<evidence type="ECO:0000313" key="4">
    <source>
        <dbReference type="Proteomes" id="UP000014821"/>
    </source>
</evidence>
<keyword evidence="2" id="KW-1133">Transmembrane helix</keyword>
<comment type="caution">
    <text evidence="3">The sequence shown here is derived from an EMBL/GenBank/DDBJ whole genome shotgun (WGS) entry which is preliminary data.</text>
</comment>
<evidence type="ECO:0000256" key="1">
    <source>
        <dbReference type="SAM" id="Coils"/>
    </source>
</evidence>
<keyword evidence="4" id="KW-1185">Reference proteome</keyword>
<proteinExistence type="predicted"/>
<protein>
    <submittedName>
        <fullName evidence="3">Myosin heavy chain</fullName>
    </submittedName>
</protein>
<keyword evidence="2" id="KW-0472">Membrane</keyword>
<organism evidence="3 4">
    <name type="scientific">Chlamydia avium</name>
    <dbReference type="NCBI Taxonomy" id="1457141"/>
    <lineage>
        <taxon>Bacteria</taxon>
        <taxon>Pseudomonadati</taxon>
        <taxon>Chlamydiota</taxon>
        <taxon>Chlamydiia</taxon>
        <taxon>Chlamydiales</taxon>
        <taxon>Chlamydiaceae</taxon>
        <taxon>Chlamydia/Chlamydophila group</taxon>
        <taxon>Chlamydia</taxon>
    </lineage>
</organism>
<reference evidence="3" key="1">
    <citation type="submission" date="2013-04" db="EMBL/GenBank/DDBJ databases">
        <title>Genome sequence of Chlamydia psittaci 10_881_SC42.</title>
        <authorList>
            <person name="Huot-Creasy H."/>
            <person name="McCracken C.L."/>
            <person name="Humphries M."/>
            <person name="Sachse K."/>
            <person name="Laroucau K."/>
            <person name="Bavoil P."/>
            <person name="Myers G.S."/>
        </authorList>
    </citation>
    <scope>NUCLEOTIDE SEQUENCE [LARGE SCALE GENOMIC DNA]</scope>
    <source>
        <strain evidence="3">10_881_SC42</strain>
    </source>
</reference>
<sequence>MLFSTLALIASLCGRFLGYGIISCLFFPIYYYNYFSICPSVLWSLGLACSFVLSWGIFSLGISLVVDERMDRQQQYDRLSEEHAGIRSSYDKAVHDKAVACEFLEKRAQSLESDLEKCRALLQESCKKQEHMALDFQILSDQKNSWLEDYALLHNEYVRLVAGDETTSVFSWVSKKEMSVDFQQQGEVAQTRTRILQEKDMKLTSLEESLEKERSLRESFERECLSLHSRVQEVVDLELRLDKLQSQLRQKDIELEQLQERIHGYVTSEKVSFDSQDKSYKMKYLQLREQFSAKAEALLAARKELFLVRENYLTLQKQEEDSLSFIDMNDIRIIERLLEYIENLEEEITSLEELVSHTLSQ</sequence>
<feature type="transmembrane region" description="Helical" evidence="2">
    <location>
        <begin position="42"/>
        <end position="66"/>
    </location>
</feature>
<name>A0ABP2X8X7_9CHLA</name>
<gene>
    <name evidence="3" type="ORF">CP10881SC42_0938</name>
</gene>
<keyword evidence="1" id="KW-0175">Coiled coil</keyword>
<dbReference type="Proteomes" id="UP000014821">
    <property type="component" value="Unassembled WGS sequence"/>
</dbReference>
<evidence type="ECO:0000313" key="3">
    <source>
        <dbReference type="EMBL" id="EPP38377.1"/>
    </source>
</evidence>
<accession>A0ABP2X8X7</accession>
<keyword evidence="2" id="KW-0812">Transmembrane</keyword>
<feature type="coiled-coil region" evidence="1">
    <location>
        <begin position="334"/>
        <end position="361"/>
    </location>
</feature>
<feature type="coiled-coil region" evidence="1">
    <location>
        <begin position="196"/>
        <end position="261"/>
    </location>
</feature>
<dbReference type="EMBL" id="ATND01000002">
    <property type="protein sequence ID" value="EPP38377.1"/>
    <property type="molecule type" value="Genomic_DNA"/>
</dbReference>
<evidence type="ECO:0000256" key="2">
    <source>
        <dbReference type="SAM" id="Phobius"/>
    </source>
</evidence>